<comment type="caution">
    <text evidence="2">The sequence shown here is derived from an EMBL/GenBank/DDBJ whole genome shotgun (WGS) entry which is preliminary data.</text>
</comment>
<dbReference type="Proteomes" id="UP000078340">
    <property type="component" value="Unassembled WGS sequence"/>
</dbReference>
<feature type="region of interest" description="Disordered" evidence="1">
    <location>
        <begin position="81"/>
        <end position="105"/>
    </location>
</feature>
<accession>A0A179GCF7</accession>
<reference evidence="2 3" key="1">
    <citation type="submission" date="2016-02" db="EMBL/GenBank/DDBJ databases">
        <title>Biosynthesis of antibiotic leucinostatins and their inhibition on Phytophthora in bio-control Purpureocillium lilacinum.</title>
        <authorList>
            <person name="Wang G."/>
            <person name="Liu Z."/>
            <person name="Lin R."/>
            <person name="Li E."/>
            <person name="Mao Z."/>
            <person name="Ling J."/>
            <person name="Yin W."/>
            <person name="Xie B."/>
        </authorList>
    </citation>
    <scope>NUCLEOTIDE SEQUENCE [LARGE SCALE GENOMIC DNA]</scope>
    <source>
        <strain evidence="2">PLFJ-1</strain>
    </source>
</reference>
<evidence type="ECO:0000256" key="1">
    <source>
        <dbReference type="SAM" id="MobiDB-lite"/>
    </source>
</evidence>
<proteinExistence type="predicted"/>
<dbReference type="EMBL" id="LSBI01000017">
    <property type="protein sequence ID" value="OAQ75081.1"/>
    <property type="molecule type" value="Genomic_DNA"/>
</dbReference>
<name>A0A179GCF7_PURLI</name>
<feature type="compositionally biased region" description="Acidic residues" evidence="1">
    <location>
        <begin position="94"/>
        <end position="103"/>
    </location>
</feature>
<dbReference type="AlphaFoldDB" id="A0A179GCF7"/>
<gene>
    <name evidence="2" type="ORF">VFPFJ_10919</name>
</gene>
<protein>
    <submittedName>
        <fullName evidence="2">Uncharacterized protein</fullName>
    </submittedName>
</protein>
<evidence type="ECO:0000313" key="3">
    <source>
        <dbReference type="Proteomes" id="UP000078340"/>
    </source>
</evidence>
<organism evidence="2 3">
    <name type="scientific">Purpureocillium lilacinum</name>
    <name type="common">Paecilomyces lilacinus</name>
    <dbReference type="NCBI Taxonomy" id="33203"/>
    <lineage>
        <taxon>Eukaryota</taxon>
        <taxon>Fungi</taxon>
        <taxon>Dikarya</taxon>
        <taxon>Ascomycota</taxon>
        <taxon>Pezizomycotina</taxon>
        <taxon>Sordariomycetes</taxon>
        <taxon>Hypocreomycetidae</taxon>
        <taxon>Hypocreales</taxon>
        <taxon>Ophiocordycipitaceae</taxon>
        <taxon>Purpureocillium</taxon>
    </lineage>
</organism>
<evidence type="ECO:0000313" key="2">
    <source>
        <dbReference type="EMBL" id="OAQ75081.1"/>
    </source>
</evidence>
<sequence length="333" mass="36956">MVTGLKIATGFSSSSTREMQSNPKLKIGVDATPAGMFVQGGPKLDVTVAGKGTLGLGRSANKIIFAYRVIRIKMKWDGEAQYKSRPGGKYGMNDSDENSDDDEWGSRKKDLWDLELLDNKDIAKEFPSAVKIDIEENEAEDRPAAMFRAFSYFLDRETLCSSPVSTSYHLNIYMGFIPRKDNQQQDRKPGKDCKVSSTGHDDDVLVLETFPLTFIREAASKLGSSFYSALTDINAYRMEKFDTLTGFGDYQVGSMMPFAKNHGWVSSVYVAAPVSQLRRTDHEAVAGWVIQENAGVRIRYAGILASSEDPLKNEEDPINALVTTIGREREEGI</sequence>